<evidence type="ECO:0000256" key="2">
    <source>
        <dbReference type="ARBA" id="ARBA00022649"/>
    </source>
</evidence>
<reference evidence="8" key="1">
    <citation type="submission" date="2022-10" db="EMBL/GenBank/DDBJ databases">
        <title>The complete genomes of actinobacterial strains from the NBC collection.</title>
        <authorList>
            <person name="Joergensen T.S."/>
            <person name="Alvarez Arevalo M."/>
            <person name="Sterndorff E.B."/>
            <person name="Faurdal D."/>
            <person name="Vuksanovic O."/>
            <person name="Mourched A.-S."/>
            <person name="Charusanti P."/>
            <person name="Shaw S."/>
            <person name="Blin K."/>
            <person name="Weber T."/>
        </authorList>
    </citation>
    <scope>NUCLEOTIDE SEQUENCE</scope>
    <source>
        <strain evidence="8">NBC_00303</strain>
    </source>
</reference>
<dbReference type="InterPro" id="IPR035093">
    <property type="entry name" value="RelE/ParE_toxin_dom_sf"/>
</dbReference>
<sequence>MRSVHFDPDAWEDFLFWLGADRKMAKRITRLIQEIQRSPFAGIGKPEPLKGDLTGYWSRRIDDEHRLVYRADDKEAKILKARYHYSD</sequence>
<protein>
    <recommendedName>
        <fullName evidence="7">Endoribonuclease YoeB</fullName>
    </recommendedName>
    <alternativeName>
        <fullName evidence="6">Putative mRNA interferase YoeB</fullName>
    </alternativeName>
</protein>
<gene>
    <name evidence="8" type="ORF">OHA91_23470</name>
</gene>
<evidence type="ECO:0000256" key="3">
    <source>
        <dbReference type="ARBA" id="ARBA00022722"/>
    </source>
</evidence>
<evidence type="ECO:0000313" key="9">
    <source>
        <dbReference type="Proteomes" id="UP001432312"/>
    </source>
</evidence>
<dbReference type="NCBIfam" id="TIGR02116">
    <property type="entry name" value="toxin_Txe_YoeB"/>
    <property type="match status" value="1"/>
</dbReference>
<keyword evidence="9" id="KW-1185">Reference proteome</keyword>
<organism evidence="8 9">
    <name type="scientific">Streptomyces erythrochromogenes</name>
    <dbReference type="NCBI Taxonomy" id="285574"/>
    <lineage>
        <taxon>Bacteria</taxon>
        <taxon>Bacillati</taxon>
        <taxon>Actinomycetota</taxon>
        <taxon>Actinomycetes</taxon>
        <taxon>Kitasatosporales</taxon>
        <taxon>Streptomycetaceae</taxon>
        <taxon>Streptomyces</taxon>
    </lineage>
</organism>
<dbReference type="GeneID" id="95499061"/>
<proteinExistence type="inferred from homology"/>
<dbReference type="Pfam" id="PF06769">
    <property type="entry name" value="YoeB_toxin"/>
    <property type="match status" value="1"/>
</dbReference>
<dbReference type="Gene3D" id="3.30.2310.20">
    <property type="entry name" value="RelE-like"/>
    <property type="match status" value="1"/>
</dbReference>
<keyword evidence="3" id="KW-0540">Nuclease</keyword>
<name>A0ABZ1QFK0_9ACTN</name>
<dbReference type="InterPro" id="IPR009614">
    <property type="entry name" value="YoeB_toxin"/>
</dbReference>
<keyword evidence="2" id="KW-1277">Toxin-antitoxin system</keyword>
<keyword evidence="5" id="KW-0378">Hydrolase</keyword>
<dbReference type="RefSeq" id="WP_328739950.1">
    <property type="nucleotide sequence ID" value="NZ_CP108036.1"/>
</dbReference>
<keyword evidence="4" id="KW-0255">Endonuclease</keyword>
<evidence type="ECO:0000313" key="8">
    <source>
        <dbReference type="EMBL" id="WUN81217.1"/>
    </source>
</evidence>
<dbReference type="Proteomes" id="UP001432312">
    <property type="component" value="Chromosome"/>
</dbReference>
<dbReference type="EMBL" id="CP108036">
    <property type="protein sequence ID" value="WUN81217.1"/>
    <property type="molecule type" value="Genomic_DNA"/>
</dbReference>
<evidence type="ECO:0000256" key="5">
    <source>
        <dbReference type="ARBA" id="ARBA00022801"/>
    </source>
</evidence>
<dbReference type="PANTHER" id="PTHR38039:SF1">
    <property type="entry name" value="TOXIN YOEB"/>
    <property type="match status" value="1"/>
</dbReference>
<dbReference type="SUPFAM" id="SSF143011">
    <property type="entry name" value="RelE-like"/>
    <property type="match status" value="1"/>
</dbReference>
<dbReference type="PANTHER" id="PTHR38039">
    <property type="entry name" value="TOXIN YOEB"/>
    <property type="match status" value="1"/>
</dbReference>
<comment type="similarity">
    <text evidence="1">Belongs to the YoeB family.</text>
</comment>
<evidence type="ECO:0000256" key="1">
    <source>
        <dbReference type="ARBA" id="ARBA00008172"/>
    </source>
</evidence>
<accession>A0ABZ1QFK0</accession>
<evidence type="ECO:0000256" key="4">
    <source>
        <dbReference type="ARBA" id="ARBA00022759"/>
    </source>
</evidence>
<evidence type="ECO:0000256" key="6">
    <source>
        <dbReference type="ARBA" id="ARBA00030388"/>
    </source>
</evidence>
<evidence type="ECO:0000256" key="7">
    <source>
        <dbReference type="ARBA" id="ARBA00050056"/>
    </source>
</evidence>